<name>A0A318XK66_9FIRM</name>
<keyword evidence="3" id="KW-1185">Reference proteome</keyword>
<evidence type="ECO:0000313" key="2">
    <source>
        <dbReference type="EMBL" id="PYG87751.1"/>
    </source>
</evidence>
<dbReference type="InterPro" id="IPR036866">
    <property type="entry name" value="RibonucZ/Hydroxyglut_hydro"/>
</dbReference>
<organism evidence="2 3">
    <name type="scientific">Ruminiclostridium sufflavum DSM 19573</name>
    <dbReference type="NCBI Taxonomy" id="1121337"/>
    <lineage>
        <taxon>Bacteria</taxon>
        <taxon>Bacillati</taxon>
        <taxon>Bacillota</taxon>
        <taxon>Clostridia</taxon>
        <taxon>Eubacteriales</taxon>
        <taxon>Oscillospiraceae</taxon>
        <taxon>Ruminiclostridium</taxon>
    </lineage>
</organism>
<sequence>MSIELQVRKAAKGDCIWVRFGKETKGNIIIDSGTAAKAKEFSDIIETVRERNEAVDLLVLTHIDDDHIGGFKKYIAKNDCKIIKEVWFHGSGVNAYEGITPHSPKNAVQLSDIMKKKKMNVNNEVFKGCKRDINGAKLTVLTPEIDAVLRVGALLDDAAAGIKPHSEGIHNQDLDWLYENDKYTRDDSLTNAASISFVFCYEGKRLAFLGDAHAEDIIKSKEELFKGVNMDMVKLPHHGSSHNNPEELIKCLACGNLIISANQPADKNTIARIVHSTEKCTIYCNYTWWEGIGYFTEEDAKEYIDKEKLIIKEVEAKKAIFADEGKDIWILRKS</sequence>
<evidence type="ECO:0000313" key="3">
    <source>
        <dbReference type="Proteomes" id="UP000248132"/>
    </source>
</evidence>
<protein>
    <submittedName>
        <fullName evidence="2">Metallo-beta-lactamase superfamily protein</fullName>
    </submittedName>
</protein>
<dbReference type="PANTHER" id="PTHR30619:SF1">
    <property type="entry name" value="RECOMBINATION PROTEIN 2"/>
    <property type="match status" value="1"/>
</dbReference>
<dbReference type="AlphaFoldDB" id="A0A318XK66"/>
<dbReference type="Gene3D" id="3.60.15.10">
    <property type="entry name" value="Ribonuclease Z/Hydroxyacylglutathione hydrolase-like"/>
    <property type="match status" value="1"/>
</dbReference>
<feature type="domain" description="Metallo-beta-lactamase" evidence="1">
    <location>
        <begin position="14"/>
        <end position="85"/>
    </location>
</feature>
<dbReference type="RefSeq" id="WP_110461917.1">
    <property type="nucleotide sequence ID" value="NZ_QKMR01000009.1"/>
</dbReference>
<dbReference type="OrthoDB" id="9783680at2"/>
<proteinExistence type="predicted"/>
<comment type="caution">
    <text evidence="2">The sequence shown here is derived from an EMBL/GenBank/DDBJ whole genome shotgun (WGS) entry which is preliminary data.</text>
</comment>
<dbReference type="InterPro" id="IPR001279">
    <property type="entry name" value="Metallo-B-lactamas"/>
</dbReference>
<dbReference type="Pfam" id="PF00753">
    <property type="entry name" value="Lactamase_B"/>
    <property type="match status" value="1"/>
</dbReference>
<dbReference type="PANTHER" id="PTHR30619">
    <property type="entry name" value="DNA INTERNALIZATION/COMPETENCE PROTEIN COMEC/REC2"/>
    <property type="match status" value="1"/>
</dbReference>
<gene>
    <name evidence="2" type="ORF">LY28_01771</name>
</gene>
<dbReference type="EMBL" id="QKMR01000009">
    <property type="protein sequence ID" value="PYG87751.1"/>
    <property type="molecule type" value="Genomic_DNA"/>
</dbReference>
<dbReference type="InterPro" id="IPR052159">
    <property type="entry name" value="Competence_DNA_uptake"/>
</dbReference>
<dbReference type="SUPFAM" id="SSF56281">
    <property type="entry name" value="Metallo-hydrolase/oxidoreductase"/>
    <property type="match status" value="1"/>
</dbReference>
<reference evidence="2 3" key="1">
    <citation type="submission" date="2018-06" db="EMBL/GenBank/DDBJ databases">
        <title>Genomic Encyclopedia of Type Strains, Phase I: the one thousand microbial genomes (KMG-I) project.</title>
        <authorList>
            <person name="Kyrpides N."/>
        </authorList>
    </citation>
    <scope>NUCLEOTIDE SEQUENCE [LARGE SCALE GENOMIC DNA]</scope>
    <source>
        <strain evidence="2 3">DSM 19573</strain>
    </source>
</reference>
<accession>A0A318XK66</accession>
<dbReference type="Proteomes" id="UP000248132">
    <property type="component" value="Unassembled WGS sequence"/>
</dbReference>
<evidence type="ECO:0000259" key="1">
    <source>
        <dbReference type="Pfam" id="PF00753"/>
    </source>
</evidence>